<dbReference type="InterPro" id="IPR032675">
    <property type="entry name" value="LRR_dom_sf"/>
</dbReference>
<organism evidence="1 2">
    <name type="scientific">Orbilia brochopaga</name>
    <dbReference type="NCBI Taxonomy" id="3140254"/>
    <lineage>
        <taxon>Eukaryota</taxon>
        <taxon>Fungi</taxon>
        <taxon>Dikarya</taxon>
        <taxon>Ascomycota</taxon>
        <taxon>Pezizomycotina</taxon>
        <taxon>Orbiliomycetes</taxon>
        <taxon>Orbiliales</taxon>
        <taxon>Orbiliaceae</taxon>
        <taxon>Orbilia</taxon>
    </lineage>
</organism>
<comment type="caution">
    <text evidence="1">The sequence shown here is derived from an EMBL/GenBank/DDBJ whole genome shotgun (WGS) entry which is preliminary data.</text>
</comment>
<sequence>MATINDLPYEILDQVFTYFSAKQPRRSGLLDFCLINRKIGAIATAHLYYDMRIEYDNFQFSESIINSFTKVESHRGIPCIKHLTIWQKPGSRVNPVFEIGFNRESERPIVSILNGIGRSQLLSFRTDLGTLNRNLVTKLQLQPQAQLHSINANICWLGWRDELPTTETHWSPNFGSRSGTTIPQCANGLVNLHIGPRGPSTWSLVTASISPSWLLDFLRHNQEGLRYLCLENDPLAARQENLNLPNEVVRDLPRELSNLRVLDLRRCSKLGFTPCFPQSISTCSYAKVRRLSLFRCDRTVPLLRNHVQHFVSLKELHMANSSSCSPEALDFILCNLPSSLESILYIGHPGDTPPFRGSGHVIRRGILRHKHTLRRLWLQKTSTELGSGLLPNDSKSNDDSATKLLALNDIRQLRNLEELAVSVWPAMIYYLAELPRLKALRLFTPFRFSTVDLDSCITLADILYNWAQELIQPLEKISNEDRIPFNCDFSILAFTLLSTNAYDRDNLEEYTNKFVFGRVSSDIADGEGNIVPQFEMMDDATRRFHFPDIKVMDVEREDAPRAWWESPF</sequence>
<dbReference type="Proteomes" id="UP001375240">
    <property type="component" value="Unassembled WGS sequence"/>
</dbReference>
<dbReference type="EMBL" id="JAVHNQ010000002">
    <property type="protein sequence ID" value="KAK6355493.1"/>
    <property type="molecule type" value="Genomic_DNA"/>
</dbReference>
<dbReference type="SUPFAM" id="SSF52047">
    <property type="entry name" value="RNI-like"/>
    <property type="match status" value="1"/>
</dbReference>
<name>A0AAV9V8G4_9PEZI</name>
<evidence type="ECO:0008006" key="3">
    <source>
        <dbReference type="Google" id="ProtNLM"/>
    </source>
</evidence>
<reference evidence="1 2" key="1">
    <citation type="submission" date="2019-10" db="EMBL/GenBank/DDBJ databases">
        <authorList>
            <person name="Palmer J.M."/>
        </authorList>
    </citation>
    <scope>NUCLEOTIDE SEQUENCE [LARGE SCALE GENOMIC DNA]</scope>
    <source>
        <strain evidence="1 2">TWF696</strain>
    </source>
</reference>
<keyword evidence="2" id="KW-1185">Reference proteome</keyword>
<evidence type="ECO:0000313" key="2">
    <source>
        <dbReference type="Proteomes" id="UP001375240"/>
    </source>
</evidence>
<protein>
    <recommendedName>
        <fullName evidence="3">F-box domain-containing protein</fullName>
    </recommendedName>
</protein>
<gene>
    <name evidence="1" type="ORF">TWF696_004590</name>
</gene>
<accession>A0AAV9V8G4</accession>
<proteinExistence type="predicted"/>
<dbReference type="AlphaFoldDB" id="A0AAV9V8G4"/>
<dbReference type="Gene3D" id="3.80.10.10">
    <property type="entry name" value="Ribonuclease Inhibitor"/>
    <property type="match status" value="1"/>
</dbReference>
<evidence type="ECO:0000313" key="1">
    <source>
        <dbReference type="EMBL" id="KAK6355493.1"/>
    </source>
</evidence>